<dbReference type="RefSeq" id="WP_003615493.1">
    <property type="nucleotide sequence ID" value="NZ_ADVE02000003.1"/>
</dbReference>
<name>A0A2D2D7P4_METT3</name>
<evidence type="ECO:0000256" key="1">
    <source>
        <dbReference type="ARBA" id="ARBA00004651"/>
    </source>
</evidence>
<dbReference type="Gene3D" id="3.40.1710.10">
    <property type="entry name" value="abc type-2 transporter like domain"/>
    <property type="match status" value="1"/>
</dbReference>
<evidence type="ECO:0000256" key="4">
    <source>
        <dbReference type="ARBA" id="ARBA00022475"/>
    </source>
</evidence>
<proteinExistence type="inferred from homology"/>
<keyword evidence="11" id="KW-1185">Reference proteome</keyword>
<reference evidence="11" key="1">
    <citation type="submission" date="2017-10" db="EMBL/GenBank/DDBJ databases">
        <title>Completed PacBio SMRT sequence of Methylosinus trichosporium OB3b reveals presence of a third large plasmid.</title>
        <authorList>
            <person name="Charles T.C."/>
            <person name="Lynch M.D.J."/>
            <person name="Heil J.R."/>
            <person name="Cheng J."/>
        </authorList>
    </citation>
    <scope>NUCLEOTIDE SEQUENCE [LARGE SCALE GENOMIC DNA]</scope>
    <source>
        <strain evidence="11">OB3b</strain>
        <plasmid evidence="11">pob3b3</plasmid>
    </source>
</reference>
<keyword evidence="4 8" id="KW-1003">Cell membrane</keyword>
<dbReference type="GO" id="GO:0043190">
    <property type="term" value="C:ATP-binding cassette (ABC) transporter complex"/>
    <property type="evidence" value="ECO:0007669"/>
    <property type="project" value="InterPro"/>
</dbReference>
<keyword evidence="3 8" id="KW-0813">Transport</keyword>
<feature type="transmembrane region" description="Helical" evidence="8">
    <location>
        <begin position="255"/>
        <end position="280"/>
    </location>
</feature>
<dbReference type="InterPro" id="IPR051449">
    <property type="entry name" value="ABC-2_transporter_component"/>
</dbReference>
<geneLocation type="plasmid" evidence="11">
    <name>pob3b3</name>
</geneLocation>
<dbReference type="PRINTS" id="PR00164">
    <property type="entry name" value="ABC2TRNSPORT"/>
</dbReference>
<dbReference type="PROSITE" id="PS51012">
    <property type="entry name" value="ABC_TM2"/>
    <property type="match status" value="1"/>
</dbReference>
<evidence type="ECO:0000256" key="8">
    <source>
        <dbReference type="RuleBase" id="RU361157"/>
    </source>
</evidence>
<comment type="similarity">
    <text evidence="2 8">Belongs to the ABC-2 integral membrane protein family.</text>
</comment>
<feature type="domain" description="ABC transmembrane type-2" evidence="9">
    <location>
        <begin position="130"/>
        <end position="368"/>
    </location>
</feature>
<comment type="subcellular location">
    <subcellularLocation>
        <location evidence="8">Cell inner membrane</location>
        <topology evidence="8">Multi-pass membrane protein</topology>
    </subcellularLocation>
    <subcellularLocation>
        <location evidence="1">Cell membrane</location>
        <topology evidence="1">Multi-pass membrane protein</topology>
    </subcellularLocation>
</comment>
<evidence type="ECO:0000256" key="5">
    <source>
        <dbReference type="ARBA" id="ARBA00022692"/>
    </source>
</evidence>
<protein>
    <recommendedName>
        <fullName evidence="8">Transport permease protein</fullName>
    </recommendedName>
</protein>
<evidence type="ECO:0000259" key="9">
    <source>
        <dbReference type="PROSITE" id="PS51012"/>
    </source>
</evidence>
<dbReference type="STRING" id="595536.GCA_000178815_00095"/>
<keyword evidence="7 8" id="KW-0472">Membrane</keyword>
<organism evidence="10 11">
    <name type="scientific">Methylosinus trichosporium (strain ATCC 35070 / NCIMB 11131 / UNIQEM 75 / OB3b)</name>
    <dbReference type="NCBI Taxonomy" id="595536"/>
    <lineage>
        <taxon>Bacteria</taxon>
        <taxon>Pseudomonadati</taxon>
        <taxon>Pseudomonadota</taxon>
        <taxon>Alphaproteobacteria</taxon>
        <taxon>Hyphomicrobiales</taxon>
        <taxon>Methylocystaceae</taxon>
        <taxon>Methylosinus</taxon>
    </lineage>
</organism>
<dbReference type="PANTHER" id="PTHR30294">
    <property type="entry name" value="MEMBRANE COMPONENT OF ABC TRANSPORTER YHHJ-RELATED"/>
    <property type="match status" value="1"/>
</dbReference>
<dbReference type="AlphaFoldDB" id="A0A2D2D7P4"/>
<feature type="transmembrane region" description="Helical" evidence="8">
    <location>
        <begin position="220"/>
        <end position="243"/>
    </location>
</feature>
<comment type="caution">
    <text evidence="8">Lacks conserved residue(s) required for the propagation of feature annotation.</text>
</comment>
<dbReference type="Proteomes" id="UP000230709">
    <property type="component" value="Plasmid pOB3b3"/>
</dbReference>
<keyword evidence="6 8" id="KW-1133">Transmembrane helix</keyword>
<feature type="transmembrane region" description="Helical" evidence="8">
    <location>
        <begin position="346"/>
        <end position="365"/>
    </location>
</feature>
<evidence type="ECO:0000256" key="6">
    <source>
        <dbReference type="ARBA" id="ARBA00022989"/>
    </source>
</evidence>
<dbReference type="GO" id="GO:0140359">
    <property type="term" value="F:ABC-type transporter activity"/>
    <property type="evidence" value="ECO:0007669"/>
    <property type="project" value="InterPro"/>
</dbReference>
<gene>
    <name evidence="10" type="ORF">CQW49_23795</name>
</gene>
<feature type="transmembrane region" description="Helical" evidence="8">
    <location>
        <begin position="286"/>
        <end position="304"/>
    </location>
</feature>
<dbReference type="KEGG" id="mtw:CQW49_23795"/>
<evidence type="ECO:0000313" key="11">
    <source>
        <dbReference type="Proteomes" id="UP000230709"/>
    </source>
</evidence>
<dbReference type="InterPro" id="IPR000412">
    <property type="entry name" value="ABC_2_transport"/>
</dbReference>
<evidence type="ECO:0000256" key="7">
    <source>
        <dbReference type="ARBA" id="ARBA00023136"/>
    </source>
</evidence>
<sequence length="370" mass="40542">MMWTRIRALIVKELLAAFRDPRARVALVVPPVIQLFLFAYAATLEVTNQPIGVLDQDWGAASRQLVARFERASAFSTIHHYASLSEAQSALDRQDVMVVTHIPQDFSRKLASGDETTVQTLLDGRKSNSAQLVSNYVATIVQRFGEEYRRGAAASPPASELVDRSWYNPNRDYRMSMVPSLVATLTMSTVLMIVGMSVARERELGTFEQLLVSPLQPHEIVVGKAAPGLIIGLGQGALTTLIVTQIFGVPLSGSIAALFLGLFVFLAAMIGVGLFISSLAGNQQQAMMGAMVYLMPAMLLSGFTSPVHNMPNWLQPLALVNPLTHFLIIVRGAFLREASFWSALEHIWPIAAFAAVTLAMASWLFRRQTQ</sequence>
<keyword evidence="5 8" id="KW-0812">Transmembrane</keyword>
<dbReference type="InterPro" id="IPR013525">
    <property type="entry name" value="ABC2_TM"/>
</dbReference>
<keyword evidence="10" id="KW-0614">Plasmid</keyword>
<dbReference type="PANTHER" id="PTHR30294:SF44">
    <property type="entry name" value="MULTIDRUG ABC TRANSPORTER PERMEASE YBHR-RELATED"/>
    <property type="match status" value="1"/>
</dbReference>
<accession>A0A2D2D7P4</accession>
<evidence type="ECO:0000313" key="10">
    <source>
        <dbReference type="EMBL" id="ATQ70972.1"/>
    </source>
</evidence>
<dbReference type="InterPro" id="IPR047817">
    <property type="entry name" value="ABC2_TM_bact-type"/>
</dbReference>
<evidence type="ECO:0000256" key="3">
    <source>
        <dbReference type="ARBA" id="ARBA00022448"/>
    </source>
</evidence>
<dbReference type="Pfam" id="PF12698">
    <property type="entry name" value="ABC2_membrane_3"/>
    <property type="match status" value="1"/>
</dbReference>
<feature type="transmembrane region" description="Helical" evidence="8">
    <location>
        <begin position="181"/>
        <end position="200"/>
    </location>
</feature>
<evidence type="ECO:0000256" key="2">
    <source>
        <dbReference type="ARBA" id="ARBA00007783"/>
    </source>
</evidence>
<dbReference type="EMBL" id="CP023740">
    <property type="protein sequence ID" value="ATQ70972.1"/>
    <property type="molecule type" value="Genomic_DNA"/>
</dbReference>